<accession>A0ACB7GLQ1</accession>
<reference evidence="2" key="1">
    <citation type="journal article" date="2016" name="Nat. Biotechnol.">
        <title>Sequencing wild and cultivated cassava and related species reveals extensive interspecific hybridization and genetic diversity.</title>
        <authorList>
            <person name="Bredeson J.V."/>
            <person name="Lyons J.B."/>
            <person name="Prochnik S.E."/>
            <person name="Wu G.A."/>
            <person name="Ha C.M."/>
            <person name="Edsinger-Gonzales E."/>
            <person name="Grimwood J."/>
            <person name="Schmutz J."/>
            <person name="Rabbi I.Y."/>
            <person name="Egesi C."/>
            <person name="Nauluvula P."/>
            <person name="Lebot V."/>
            <person name="Ndunguru J."/>
            <person name="Mkamilo G."/>
            <person name="Bart R.S."/>
            <person name="Setter T.L."/>
            <person name="Gleadow R.M."/>
            <person name="Kulakow P."/>
            <person name="Ferguson M.E."/>
            <person name="Rounsley S."/>
            <person name="Rokhsar D.S."/>
        </authorList>
    </citation>
    <scope>NUCLEOTIDE SEQUENCE [LARGE SCALE GENOMIC DNA]</scope>
    <source>
        <strain evidence="2">cv. AM560-2</strain>
    </source>
</reference>
<proteinExistence type="predicted"/>
<evidence type="ECO:0000313" key="1">
    <source>
        <dbReference type="EMBL" id="KAG8640854.1"/>
    </source>
</evidence>
<evidence type="ECO:0000313" key="2">
    <source>
        <dbReference type="Proteomes" id="UP000091857"/>
    </source>
</evidence>
<comment type="caution">
    <text evidence="1">The sequence shown here is derived from an EMBL/GenBank/DDBJ whole genome shotgun (WGS) entry which is preliminary data.</text>
</comment>
<gene>
    <name evidence="1" type="ORF">MANES_13G077620v8</name>
</gene>
<protein>
    <submittedName>
        <fullName evidence="1">Uncharacterized protein</fullName>
    </submittedName>
</protein>
<sequence>MGDKILLRLQPYRQTSIAKRRNHKLSARFYGPFVIVERVSSMAYKLDLPADSKLHLVFHISSLKPYHEGQSALTPLLPSFPLPALVHPLAILDHRIKAGSQEVLVHWNHSSPVDALWEKVQAFSAKYLDIQLEDKLPLGPKSNVTKPLQVYTRFSHGSKSKQPHIESLN</sequence>
<name>A0ACB7GLQ1_MANES</name>
<organism evidence="1 2">
    <name type="scientific">Manihot esculenta</name>
    <name type="common">Cassava</name>
    <name type="synonym">Jatropha manihot</name>
    <dbReference type="NCBI Taxonomy" id="3983"/>
    <lineage>
        <taxon>Eukaryota</taxon>
        <taxon>Viridiplantae</taxon>
        <taxon>Streptophyta</taxon>
        <taxon>Embryophyta</taxon>
        <taxon>Tracheophyta</taxon>
        <taxon>Spermatophyta</taxon>
        <taxon>Magnoliopsida</taxon>
        <taxon>eudicotyledons</taxon>
        <taxon>Gunneridae</taxon>
        <taxon>Pentapetalae</taxon>
        <taxon>rosids</taxon>
        <taxon>fabids</taxon>
        <taxon>Malpighiales</taxon>
        <taxon>Euphorbiaceae</taxon>
        <taxon>Crotonoideae</taxon>
        <taxon>Manihoteae</taxon>
        <taxon>Manihot</taxon>
    </lineage>
</organism>
<dbReference type="EMBL" id="CM004399">
    <property type="protein sequence ID" value="KAG8640854.1"/>
    <property type="molecule type" value="Genomic_DNA"/>
</dbReference>
<dbReference type="Proteomes" id="UP000091857">
    <property type="component" value="Chromosome 13"/>
</dbReference>
<keyword evidence="2" id="KW-1185">Reference proteome</keyword>